<protein>
    <submittedName>
        <fullName evidence="1">Vitamin B12 dependent methionine synthase, activation domain protein</fullName>
    </submittedName>
</protein>
<dbReference type="AlphaFoldDB" id="A0A9D2PJX0"/>
<name>A0A9D2PJX0_9FIRM</name>
<sequence>MLKKTALKYLGYGKGEVPGEIDRLLDETILEIEKTAQPKAAAALFYLEQEPLRIQETGDRIPGNQMKELMADCEKCLLVGCTLGISMERKIKLYEKVDMTRAVVMDAAASAYLEQFCDAYEEKLGYPDRTYRACPGYGDFPLAFNQIIGKLLDISRKLGITITESGLMIPQKSMLGVIGIGDTGRKKSCESCVRKKDCPFRKRGERCYETD</sequence>
<accession>A0A9D2PJX0</accession>
<proteinExistence type="predicted"/>
<evidence type="ECO:0000313" key="2">
    <source>
        <dbReference type="Proteomes" id="UP000823904"/>
    </source>
</evidence>
<dbReference type="Gene3D" id="3.40.109.40">
    <property type="match status" value="1"/>
</dbReference>
<organism evidence="1 2">
    <name type="scientific">Candidatus Anaerostipes avistercoris</name>
    <dbReference type="NCBI Taxonomy" id="2838462"/>
    <lineage>
        <taxon>Bacteria</taxon>
        <taxon>Bacillati</taxon>
        <taxon>Bacillota</taxon>
        <taxon>Clostridia</taxon>
        <taxon>Lachnospirales</taxon>
        <taxon>Lachnospiraceae</taxon>
        <taxon>Anaerostipes</taxon>
    </lineage>
</organism>
<reference evidence="1" key="2">
    <citation type="submission" date="2021-04" db="EMBL/GenBank/DDBJ databases">
        <authorList>
            <person name="Gilroy R."/>
        </authorList>
    </citation>
    <scope>NUCLEOTIDE SEQUENCE</scope>
    <source>
        <strain evidence="1">ChiSjej3B21-8574</strain>
    </source>
</reference>
<dbReference type="EMBL" id="DWWD01000036">
    <property type="protein sequence ID" value="HJC50750.1"/>
    <property type="molecule type" value="Genomic_DNA"/>
</dbReference>
<dbReference type="GO" id="GO:0008705">
    <property type="term" value="F:methionine synthase activity"/>
    <property type="evidence" value="ECO:0007669"/>
    <property type="project" value="InterPro"/>
</dbReference>
<dbReference type="InterPro" id="IPR037010">
    <property type="entry name" value="VitB12-dep_Met_synth_activ_sf"/>
</dbReference>
<gene>
    <name evidence="1" type="ORF">H9754_09325</name>
</gene>
<comment type="caution">
    <text evidence="1">The sequence shown here is derived from an EMBL/GenBank/DDBJ whole genome shotgun (WGS) entry which is preliminary data.</text>
</comment>
<dbReference type="Proteomes" id="UP000823904">
    <property type="component" value="Unassembled WGS sequence"/>
</dbReference>
<dbReference type="SUPFAM" id="SSF56507">
    <property type="entry name" value="Methionine synthase activation domain-like"/>
    <property type="match status" value="1"/>
</dbReference>
<reference evidence="1" key="1">
    <citation type="journal article" date="2021" name="PeerJ">
        <title>Extensive microbial diversity within the chicken gut microbiome revealed by metagenomics and culture.</title>
        <authorList>
            <person name="Gilroy R."/>
            <person name="Ravi A."/>
            <person name="Getino M."/>
            <person name="Pursley I."/>
            <person name="Horton D.L."/>
            <person name="Alikhan N.F."/>
            <person name="Baker D."/>
            <person name="Gharbi K."/>
            <person name="Hall N."/>
            <person name="Watson M."/>
            <person name="Adriaenssens E.M."/>
            <person name="Foster-Nyarko E."/>
            <person name="Jarju S."/>
            <person name="Secka A."/>
            <person name="Antonio M."/>
            <person name="Oren A."/>
            <person name="Chaudhuri R.R."/>
            <person name="La Ragione R."/>
            <person name="Hildebrand F."/>
            <person name="Pallen M.J."/>
        </authorList>
    </citation>
    <scope>NUCLEOTIDE SEQUENCE</scope>
    <source>
        <strain evidence="1">ChiSjej3B21-8574</strain>
    </source>
</reference>
<evidence type="ECO:0000313" key="1">
    <source>
        <dbReference type="EMBL" id="HJC50750.1"/>
    </source>
</evidence>